<dbReference type="InterPro" id="IPR036291">
    <property type="entry name" value="NAD(P)-bd_dom_sf"/>
</dbReference>
<dbReference type="Gene3D" id="3.90.25.10">
    <property type="entry name" value="UDP-galactose 4-epimerase, domain 1"/>
    <property type="match status" value="1"/>
</dbReference>
<dbReference type="SUPFAM" id="SSF51735">
    <property type="entry name" value="NAD(P)-binding Rossmann-fold domains"/>
    <property type="match status" value="1"/>
</dbReference>
<proteinExistence type="inferred from homology"/>
<dbReference type="Proteomes" id="UP000768524">
    <property type="component" value="Unassembled WGS sequence"/>
</dbReference>
<feature type="domain" description="NmrA-like" evidence="3">
    <location>
        <begin position="8"/>
        <end position="274"/>
    </location>
</feature>
<gene>
    <name evidence="4" type="ORF">H4F45_04440</name>
</gene>
<dbReference type="PANTHER" id="PTHR42748">
    <property type="entry name" value="NITROGEN METABOLITE REPRESSION PROTEIN NMRA FAMILY MEMBER"/>
    <property type="match status" value="1"/>
</dbReference>
<dbReference type="Pfam" id="PF05368">
    <property type="entry name" value="NmrA"/>
    <property type="match status" value="1"/>
</dbReference>
<dbReference type="EMBL" id="JACGEP010000009">
    <property type="protein sequence ID" value="MBN3050736.1"/>
    <property type="molecule type" value="Genomic_DNA"/>
</dbReference>
<evidence type="ECO:0000313" key="4">
    <source>
        <dbReference type="EMBL" id="MBN3050736.1"/>
    </source>
</evidence>
<dbReference type="AlphaFoldDB" id="A0AAE3BDV0"/>
<protein>
    <submittedName>
        <fullName evidence="4">NmrA family NAD(P)-binding protein</fullName>
    </submittedName>
</protein>
<reference evidence="4" key="1">
    <citation type="submission" date="2020-07" db="EMBL/GenBank/DDBJ databases">
        <title>A pangenomic view of the genus Pectobacterium provides insights into genome organization, phylogeny, and virulence.</title>
        <authorList>
            <person name="Jonkheer E."/>
            <person name="Brankovics B."/>
            <person name="Houwers I."/>
            <person name="Van Der Wolf J."/>
            <person name="Bonants P."/>
            <person name="Vreeburg R."/>
            <person name="Bollema R."/>
            <person name="De Haan J."/>
            <person name="Berke L."/>
            <person name="De Ridder D."/>
            <person name="Smit S."/>
            <person name="Van Der Lee T.A.J."/>
        </authorList>
    </citation>
    <scope>NUCLEOTIDE SEQUENCE</scope>
    <source>
        <strain evidence="4">NAK:433</strain>
    </source>
</reference>
<sequence length="306" mass="33325">MSDNHSRIVLVTGATGMQGKGVLKNLISGGYHVRALTTNADSEKARALSVMGAEVCQGNFDDNASLDRALKGVNAVFSLQLTDPSGQHREVIQAKSLIDAAKRNGVRHFIQSTVSGAGQHATADWFKSDKWSADYWNDKMAVQDEVRRAGFERYTILKPALFMENLLPPKAAGMYAGLETGRLVSRISASTKIAWISSETLASAVRFSLENPDVMNGYELELADTLATPSEVAVTLSQVTGSAVSYEYAESQTMLDMGFRPGVINAQEWQAEVGYPAVPDEANRLGISTLSLWDWVTMHKDEFDIA</sequence>
<accession>A0AAE3BDV0</accession>
<dbReference type="Gene3D" id="3.40.50.720">
    <property type="entry name" value="NAD(P)-binding Rossmann-like Domain"/>
    <property type="match status" value="1"/>
</dbReference>
<dbReference type="PANTHER" id="PTHR42748:SF7">
    <property type="entry name" value="NMRA LIKE REDOX SENSOR 1-RELATED"/>
    <property type="match status" value="1"/>
</dbReference>
<dbReference type="InterPro" id="IPR008030">
    <property type="entry name" value="NmrA-like"/>
</dbReference>
<evidence type="ECO:0000256" key="2">
    <source>
        <dbReference type="ARBA" id="ARBA00022857"/>
    </source>
</evidence>
<organism evidence="4 5">
    <name type="scientific">Pectobacterium brasiliense</name>
    <dbReference type="NCBI Taxonomy" id="180957"/>
    <lineage>
        <taxon>Bacteria</taxon>
        <taxon>Pseudomonadati</taxon>
        <taxon>Pseudomonadota</taxon>
        <taxon>Gammaproteobacteria</taxon>
        <taxon>Enterobacterales</taxon>
        <taxon>Pectobacteriaceae</taxon>
        <taxon>Pectobacterium</taxon>
    </lineage>
</organism>
<comment type="caution">
    <text evidence="4">The sequence shown here is derived from an EMBL/GenBank/DDBJ whole genome shotgun (WGS) entry which is preliminary data.</text>
</comment>
<evidence type="ECO:0000259" key="3">
    <source>
        <dbReference type="Pfam" id="PF05368"/>
    </source>
</evidence>
<dbReference type="RefSeq" id="WP_180784251.1">
    <property type="nucleotide sequence ID" value="NZ_JACDSF010000001.1"/>
</dbReference>
<dbReference type="InterPro" id="IPR051164">
    <property type="entry name" value="NmrA-like_oxidored"/>
</dbReference>
<evidence type="ECO:0000256" key="1">
    <source>
        <dbReference type="ARBA" id="ARBA00006328"/>
    </source>
</evidence>
<keyword evidence="2" id="KW-0521">NADP</keyword>
<evidence type="ECO:0000313" key="5">
    <source>
        <dbReference type="Proteomes" id="UP000768524"/>
    </source>
</evidence>
<name>A0AAE3BDV0_9GAMM</name>
<comment type="similarity">
    <text evidence="1">Belongs to the NmrA-type oxidoreductase family.</text>
</comment>